<feature type="transmembrane region" description="Helical" evidence="2">
    <location>
        <begin position="140"/>
        <end position="158"/>
    </location>
</feature>
<name>A0LZ04_CHRFK</name>
<dbReference type="STRING" id="411154.GFO_0621"/>
<organism evidence="3 4">
    <name type="scientific">Christiangramia forsetii (strain DSM 17595 / CGMCC 1.15422 / KT0803)</name>
    <name type="common">Gramella forsetii</name>
    <dbReference type="NCBI Taxonomy" id="411154"/>
    <lineage>
        <taxon>Bacteria</taxon>
        <taxon>Pseudomonadati</taxon>
        <taxon>Bacteroidota</taxon>
        <taxon>Flavobacteriia</taxon>
        <taxon>Flavobacteriales</taxon>
        <taxon>Flavobacteriaceae</taxon>
        <taxon>Christiangramia</taxon>
    </lineage>
</organism>
<protein>
    <submittedName>
        <fullName evidence="3">Secreted protein</fullName>
    </submittedName>
</protein>
<accession>A0LZ04</accession>
<dbReference type="Proteomes" id="UP000000755">
    <property type="component" value="Chromosome"/>
</dbReference>
<dbReference type="EMBL" id="CU207366">
    <property type="protein sequence ID" value="CAL65599.1"/>
    <property type="molecule type" value="Genomic_DNA"/>
</dbReference>
<sequence length="212" mass="24351">MFLMNQTKSIPRKMSNKIYIVAVFVVVSVFQMNAQTDSLKTESPIQDEFSALIQESNNYQGYKVVDYDKLIELRNTTRSYITELKEEIVVQKNTVDQQNDEIQKLKSDLAATQEDFNRVSEEKDALMFLGMPFSKGGYKAMMWGIVGVLIALLLIIFFRYKSSHSATRDAQQKLDETEKEFDAYRTKALEKEQRLGRMLQDEKNKASGSGTP</sequence>
<evidence type="ECO:0000313" key="3">
    <source>
        <dbReference type="EMBL" id="CAL65599.1"/>
    </source>
</evidence>
<keyword evidence="2" id="KW-0472">Membrane</keyword>
<dbReference type="eggNOG" id="ENOG502ZC2G">
    <property type="taxonomic scope" value="Bacteria"/>
</dbReference>
<proteinExistence type="predicted"/>
<feature type="coiled-coil region" evidence="1">
    <location>
        <begin position="167"/>
        <end position="194"/>
    </location>
</feature>
<dbReference type="KEGG" id="gfo:GFO_0621"/>
<evidence type="ECO:0000256" key="1">
    <source>
        <dbReference type="SAM" id="Coils"/>
    </source>
</evidence>
<dbReference type="HOGENOM" id="CLU_108467_0_0_10"/>
<reference evidence="3 4" key="1">
    <citation type="journal article" date="2006" name="Environ. Microbiol.">
        <title>Whole genome analysis of the marine Bacteroidetes'Gramella forsetii' reveals adaptations to degradation of polymeric organic matter.</title>
        <authorList>
            <person name="Bauer M."/>
            <person name="Kube M."/>
            <person name="Teeling H."/>
            <person name="Richter M."/>
            <person name="Lombardot T."/>
            <person name="Allers E."/>
            <person name="Wuerdemann C.A."/>
            <person name="Quast C."/>
            <person name="Kuhl H."/>
            <person name="Knaust F."/>
            <person name="Woebken D."/>
            <person name="Bischof K."/>
            <person name="Mussmann M."/>
            <person name="Choudhuri J.V."/>
            <person name="Meyer F."/>
            <person name="Reinhardt R."/>
            <person name="Amann R.I."/>
            <person name="Gloeckner F.O."/>
        </authorList>
    </citation>
    <scope>NUCLEOTIDE SEQUENCE [LARGE SCALE GENOMIC DNA]</scope>
    <source>
        <strain evidence="3 4">KT0803</strain>
    </source>
</reference>
<evidence type="ECO:0000256" key="2">
    <source>
        <dbReference type="SAM" id="Phobius"/>
    </source>
</evidence>
<keyword evidence="2" id="KW-0812">Transmembrane</keyword>
<keyword evidence="1" id="KW-0175">Coiled coil</keyword>
<feature type="coiled-coil region" evidence="1">
    <location>
        <begin position="81"/>
        <end position="122"/>
    </location>
</feature>
<dbReference type="AlphaFoldDB" id="A0LZ04"/>
<dbReference type="Gene3D" id="1.20.58.60">
    <property type="match status" value="1"/>
</dbReference>
<evidence type="ECO:0000313" key="4">
    <source>
        <dbReference type="Proteomes" id="UP000000755"/>
    </source>
</evidence>
<gene>
    <name evidence="3" type="ordered locus">GFO_0621</name>
</gene>
<keyword evidence="2" id="KW-1133">Transmembrane helix</keyword>